<dbReference type="STRING" id="1093900.A0A507BK73"/>
<dbReference type="SUPFAM" id="SSF56300">
    <property type="entry name" value="Metallo-dependent phosphatases"/>
    <property type="match status" value="1"/>
</dbReference>
<gene>
    <name evidence="3" type="ORF">E0L32_003198</name>
</gene>
<dbReference type="PANTHER" id="PTHR12905:SF0">
    <property type="entry name" value="CALCINEURIN-LIKE PHOSPHOESTERASE DOMAIN-CONTAINING PROTEIN"/>
    <property type="match status" value="1"/>
</dbReference>
<feature type="domain" description="Cyclic nucleotide-binding" evidence="2">
    <location>
        <begin position="183"/>
        <end position="235"/>
    </location>
</feature>
<dbReference type="AlphaFoldDB" id="A0A507BK73"/>
<evidence type="ECO:0000256" key="1">
    <source>
        <dbReference type="SAM" id="MobiDB-lite"/>
    </source>
</evidence>
<dbReference type="EMBL" id="SKBQ01000014">
    <property type="protein sequence ID" value="TPX17080.1"/>
    <property type="molecule type" value="Genomic_DNA"/>
</dbReference>
<dbReference type="RefSeq" id="XP_030998791.1">
    <property type="nucleotide sequence ID" value="XM_031137472.1"/>
</dbReference>
<sequence length="390" mass="43416">MAAPRKIKTRFLIISDTHGARPYPEDQPFRRDRVGQNLAQHGIQMLHGFRRPLPAADVLIHCGDLTRSSGPDEYAATVALLREVDAPLKLAIPGNHDTAMDRPVWAELLTTMPRHDRHGADKTRYPARVLDMLDRARRDDGILVLDEGTYRFVLASGARLTVYATPHTPAYGFWGFQYTPAAEGGPGHDFAIPARGDVDVVMSHGPPRLVLDRTSSGEDVGCPALLARTAASRPRLHCFGHIHESWGARLVRWEEDDDDDPDNDDNNNNNNNNNKSVDLARLEDLDPHPTRDPPEEKRAKAARHNALAERRCISASLCQGDARPLEYGAETLFVNAAIMNLAYQPVHLPWLVDLELDEATEEDRRRAEATPAAIEAALDMKSVTKDPEER</sequence>
<dbReference type="OrthoDB" id="630188at2759"/>
<dbReference type="Proteomes" id="UP000319257">
    <property type="component" value="Unassembled WGS sequence"/>
</dbReference>
<dbReference type="CDD" id="cd07379">
    <property type="entry name" value="MPP_239FB"/>
    <property type="match status" value="1"/>
</dbReference>
<dbReference type="InterPro" id="IPR051693">
    <property type="entry name" value="UPF0046_metallophosphoest"/>
</dbReference>
<dbReference type="GO" id="GO:0016787">
    <property type="term" value="F:hydrolase activity"/>
    <property type="evidence" value="ECO:0007669"/>
    <property type="project" value="InterPro"/>
</dbReference>
<feature type="compositionally biased region" description="Acidic residues" evidence="1">
    <location>
        <begin position="255"/>
        <end position="265"/>
    </location>
</feature>
<feature type="region of interest" description="Disordered" evidence="1">
    <location>
        <begin position="255"/>
        <end position="302"/>
    </location>
</feature>
<accession>A0A507BK73</accession>
<dbReference type="GeneID" id="41970645"/>
<evidence type="ECO:0000313" key="4">
    <source>
        <dbReference type="Proteomes" id="UP000319257"/>
    </source>
</evidence>
<dbReference type="Pfam" id="PF00149">
    <property type="entry name" value="Metallophos"/>
    <property type="match status" value="1"/>
</dbReference>
<feature type="region of interest" description="Disordered" evidence="1">
    <location>
        <begin position="362"/>
        <end position="390"/>
    </location>
</feature>
<dbReference type="InterPro" id="IPR004843">
    <property type="entry name" value="Calcineurin-like_PHP"/>
</dbReference>
<dbReference type="InterPro" id="IPR000595">
    <property type="entry name" value="cNMP-bd_dom"/>
</dbReference>
<dbReference type="PROSITE" id="PS50042">
    <property type="entry name" value="CNMP_BINDING_3"/>
    <property type="match status" value="1"/>
</dbReference>
<dbReference type="InParanoid" id="A0A507BK73"/>
<dbReference type="Gene3D" id="3.60.21.10">
    <property type="match status" value="1"/>
</dbReference>
<protein>
    <recommendedName>
        <fullName evidence="2">Cyclic nucleotide-binding domain-containing protein</fullName>
    </recommendedName>
</protein>
<feature type="compositionally biased region" description="Basic and acidic residues" evidence="1">
    <location>
        <begin position="278"/>
        <end position="299"/>
    </location>
</feature>
<evidence type="ECO:0000259" key="2">
    <source>
        <dbReference type="PROSITE" id="PS50042"/>
    </source>
</evidence>
<organism evidence="3 4">
    <name type="scientific">Thyridium curvatum</name>
    <dbReference type="NCBI Taxonomy" id="1093900"/>
    <lineage>
        <taxon>Eukaryota</taxon>
        <taxon>Fungi</taxon>
        <taxon>Dikarya</taxon>
        <taxon>Ascomycota</taxon>
        <taxon>Pezizomycotina</taxon>
        <taxon>Sordariomycetes</taxon>
        <taxon>Sordariomycetidae</taxon>
        <taxon>Thyridiales</taxon>
        <taxon>Thyridiaceae</taxon>
        <taxon>Thyridium</taxon>
    </lineage>
</organism>
<dbReference type="PANTHER" id="PTHR12905">
    <property type="entry name" value="METALLOPHOSPHOESTERASE"/>
    <property type="match status" value="1"/>
</dbReference>
<dbReference type="InterPro" id="IPR029052">
    <property type="entry name" value="Metallo-depent_PP-like"/>
</dbReference>
<name>A0A507BK73_9PEZI</name>
<proteinExistence type="predicted"/>
<keyword evidence="4" id="KW-1185">Reference proteome</keyword>
<reference evidence="3 4" key="1">
    <citation type="submission" date="2019-06" db="EMBL/GenBank/DDBJ databases">
        <title>Draft genome sequence of the filamentous fungus Phialemoniopsis curvata isolated from diesel fuel.</title>
        <authorList>
            <person name="Varaljay V.A."/>
            <person name="Lyon W.J."/>
            <person name="Crouch A.L."/>
            <person name="Drake C.E."/>
            <person name="Hollomon J.M."/>
            <person name="Nadeau L.J."/>
            <person name="Nunn H.S."/>
            <person name="Stevenson B.S."/>
            <person name="Bojanowski C.L."/>
            <person name="Crookes-Goodson W.J."/>
        </authorList>
    </citation>
    <scope>NUCLEOTIDE SEQUENCE [LARGE SCALE GENOMIC DNA]</scope>
    <source>
        <strain evidence="3 4">D216</strain>
    </source>
</reference>
<evidence type="ECO:0000313" key="3">
    <source>
        <dbReference type="EMBL" id="TPX17080.1"/>
    </source>
</evidence>
<comment type="caution">
    <text evidence="3">The sequence shown here is derived from an EMBL/GenBank/DDBJ whole genome shotgun (WGS) entry which is preliminary data.</text>
</comment>